<proteinExistence type="predicted"/>
<feature type="compositionally biased region" description="Basic and acidic residues" evidence="1">
    <location>
        <begin position="155"/>
        <end position="171"/>
    </location>
</feature>
<dbReference type="OrthoDB" id="1935489at2759"/>
<evidence type="ECO:0000259" key="2">
    <source>
        <dbReference type="Pfam" id="PF25054"/>
    </source>
</evidence>
<dbReference type="Proteomes" id="UP000323000">
    <property type="component" value="Chromosome 10"/>
</dbReference>
<feature type="domain" description="PHD-type zinc finger plants" evidence="2">
    <location>
        <begin position="16"/>
        <end position="67"/>
    </location>
</feature>
<feature type="region of interest" description="Disordered" evidence="1">
    <location>
        <begin position="75"/>
        <end position="177"/>
    </location>
</feature>
<feature type="compositionally biased region" description="Basic residues" evidence="1">
    <location>
        <begin position="107"/>
        <end position="116"/>
    </location>
</feature>
<accession>A0A5C7H6J2</accession>
<comment type="caution">
    <text evidence="3">The sequence shown here is derived from an EMBL/GenBank/DDBJ whole genome shotgun (WGS) entry which is preliminary data.</text>
</comment>
<dbReference type="Pfam" id="PF25054">
    <property type="entry name" value="PHD_pln"/>
    <property type="match status" value="1"/>
</dbReference>
<keyword evidence="4" id="KW-1185">Reference proteome</keyword>
<evidence type="ECO:0000313" key="3">
    <source>
        <dbReference type="EMBL" id="TXG52703.1"/>
    </source>
</evidence>
<sequence length="215" mass="24518">MMTQKKEELQRSIECCMCGDFGLHSELFQCKICQFRSQHRSAHLLLNCGYCSNVYPKAESYQECNWCLSQKDDTKERSQNSSNSTSSNKTNSGGGGGGGGGDDIHHSNKNNKRSKNSNHSTSLQLQVMNKPIKKQKSPERSPSTRKRIITNGALEEEKLRRSRSSEDEKKKMMISKSNNNRVLKMTTTKPVFFRNKVRRYKLLDEVSSQDRHACT</sequence>
<organism evidence="3 4">
    <name type="scientific">Acer yangbiense</name>
    <dbReference type="NCBI Taxonomy" id="1000413"/>
    <lineage>
        <taxon>Eukaryota</taxon>
        <taxon>Viridiplantae</taxon>
        <taxon>Streptophyta</taxon>
        <taxon>Embryophyta</taxon>
        <taxon>Tracheophyta</taxon>
        <taxon>Spermatophyta</taxon>
        <taxon>Magnoliopsida</taxon>
        <taxon>eudicotyledons</taxon>
        <taxon>Gunneridae</taxon>
        <taxon>Pentapetalae</taxon>
        <taxon>rosids</taxon>
        <taxon>malvids</taxon>
        <taxon>Sapindales</taxon>
        <taxon>Sapindaceae</taxon>
        <taxon>Hippocastanoideae</taxon>
        <taxon>Acereae</taxon>
        <taxon>Acer</taxon>
    </lineage>
</organism>
<dbReference type="InterPro" id="IPR056874">
    <property type="entry name" value="PHD_dom_pln"/>
</dbReference>
<reference evidence="4" key="1">
    <citation type="journal article" date="2019" name="Gigascience">
        <title>De novo genome assembly of the endangered Acer yangbiense, a plant species with extremely small populations endemic to Yunnan Province, China.</title>
        <authorList>
            <person name="Yang J."/>
            <person name="Wariss H.M."/>
            <person name="Tao L."/>
            <person name="Zhang R."/>
            <person name="Yun Q."/>
            <person name="Hollingsworth P."/>
            <person name="Dao Z."/>
            <person name="Luo G."/>
            <person name="Guo H."/>
            <person name="Ma Y."/>
            <person name="Sun W."/>
        </authorList>
    </citation>
    <scope>NUCLEOTIDE SEQUENCE [LARGE SCALE GENOMIC DNA]</scope>
    <source>
        <strain evidence="4">cv. Malutang</strain>
    </source>
</reference>
<evidence type="ECO:0000256" key="1">
    <source>
        <dbReference type="SAM" id="MobiDB-lite"/>
    </source>
</evidence>
<dbReference type="PANTHER" id="PTHR33779:SF1">
    <property type="entry name" value="EXPRESSED PROTEIN"/>
    <property type="match status" value="1"/>
</dbReference>
<name>A0A5C7H6J2_9ROSI</name>
<dbReference type="PANTHER" id="PTHR33779">
    <property type="entry name" value="EXPRESSED PROTEIN"/>
    <property type="match status" value="1"/>
</dbReference>
<dbReference type="EMBL" id="VAHF01000010">
    <property type="protein sequence ID" value="TXG52703.1"/>
    <property type="molecule type" value="Genomic_DNA"/>
</dbReference>
<feature type="compositionally biased region" description="Low complexity" evidence="1">
    <location>
        <begin position="80"/>
        <end position="91"/>
    </location>
</feature>
<gene>
    <name evidence="3" type="ORF">EZV62_021872</name>
</gene>
<evidence type="ECO:0000313" key="4">
    <source>
        <dbReference type="Proteomes" id="UP000323000"/>
    </source>
</evidence>
<feature type="compositionally biased region" description="Gly residues" evidence="1">
    <location>
        <begin position="92"/>
        <end position="101"/>
    </location>
</feature>
<protein>
    <recommendedName>
        <fullName evidence="2">PHD-type zinc finger plants domain-containing protein</fullName>
    </recommendedName>
</protein>
<dbReference type="AlphaFoldDB" id="A0A5C7H6J2"/>